<feature type="transmembrane region" description="Helical" evidence="9">
    <location>
        <begin position="435"/>
        <end position="455"/>
    </location>
</feature>
<feature type="transmembrane region" description="Helical" evidence="9">
    <location>
        <begin position="512"/>
        <end position="542"/>
    </location>
</feature>
<dbReference type="NCBIfam" id="TIGR00786">
    <property type="entry name" value="dctM"/>
    <property type="match status" value="1"/>
</dbReference>
<keyword evidence="7 9" id="KW-0472">Membrane</keyword>
<feature type="domain" description="Tripartite ATP-independent periplasmic transporters DctQ component" evidence="10">
    <location>
        <begin position="42"/>
        <end position="167"/>
    </location>
</feature>
<evidence type="ECO:0000256" key="6">
    <source>
        <dbReference type="ARBA" id="ARBA00022989"/>
    </source>
</evidence>
<evidence type="ECO:0000256" key="3">
    <source>
        <dbReference type="ARBA" id="ARBA00022475"/>
    </source>
</evidence>
<feature type="transmembrane region" description="Helical" evidence="9">
    <location>
        <begin position="335"/>
        <end position="358"/>
    </location>
</feature>
<dbReference type="PANTHER" id="PTHR33362:SF2">
    <property type="entry name" value="TRAP TRANSPORTER LARGE PERMEASE PROTEIN"/>
    <property type="match status" value="1"/>
</dbReference>
<feature type="transmembrane region" description="Helical" evidence="9">
    <location>
        <begin position="101"/>
        <end position="123"/>
    </location>
</feature>
<keyword evidence="5 9" id="KW-0812">Transmembrane</keyword>
<protein>
    <submittedName>
        <fullName evidence="12">TRAP transporter large permease subunit</fullName>
    </submittedName>
</protein>
<evidence type="ECO:0000256" key="5">
    <source>
        <dbReference type="ARBA" id="ARBA00022692"/>
    </source>
</evidence>
<keyword evidence="4 8" id="KW-0997">Cell inner membrane</keyword>
<feature type="transmembrane region" description="Helical" evidence="9">
    <location>
        <begin position="467"/>
        <end position="492"/>
    </location>
</feature>
<feature type="transmembrane region" description="Helical" evidence="9">
    <location>
        <begin position="411"/>
        <end position="429"/>
    </location>
</feature>
<feature type="transmembrane region" description="Helical" evidence="9">
    <location>
        <begin position="172"/>
        <end position="190"/>
    </location>
</feature>
<keyword evidence="6 9" id="KW-1133">Transmembrane helix</keyword>
<feature type="transmembrane region" description="Helical" evidence="9">
    <location>
        <begin position="554"/>
        <end position="579"/>
    </location>
</feature>
<dbReference type="PANTHER" id="PTHR33362">
    <property type="entry name" value="SIALIC ACID TRAP TRANSPORTER PERMEASE PROTEIN SIAT-RELATED"/>
    <property type="match status" value="1"/>
</dbReference>
<feature type="transmembrane region" description="Helical" evidence="9">
    <location>
        <begin position="294"/>
        <end position="323"/>
    </location>
</feature>
<keyword evidence="2 8" id="KW-0813">Transport</keyword>
<accession>A0ABS5G2P7</accession>
<evidence type="ECO:0000313" key="12">
    <source>
        <dbReference type="EMBL" id="MBR1135598.1"/>
    </source>
</evidence>
<proteinExistence type="predicted"/>
<dbReference type="Proteomes" id="UP001314635">
    <property type="component" value="Unassembled WGS sequence"/>
</dbReference>
<dbReference type="Pfam" id="PF06808">
    <property type="entry name" value="DctM"/>
    <property type="match status" value="1"/>
</dbReference>
<evidence type="ECO:0000256" key="1">
    <source>
        <dbReference type="ARBA" id="ARBA00004429"/>
    </source>
</evidence>
<evidence type="ECO:0000256" key="2">
    <source>
        <dbReference type="ARBA" id="ARBA00022448"/>
    </source>
</evidence>
<keyword evidence="3" id="KW-1003">Cell membrane</keyword>
<sequence>MAVEMTATTSVPSHGAFARFDHVLGRTVEALAAALVVAELVLLGAATAARYVFNAPLIWSDELATVLFVWLAMLGAVVALRRSEHMRLTAFVRNLSPAWRARTDALGLMLVCTVLAALVMPSWHHLDSHMISQMPVLEISEGFREGAMLVGVLLMLLTAVERLVQQASLPQIIGALALVLAGAGALYAAAPVLEDLGNTNLFIFFFVLVAAAMVIGTPIAFTFLLATVAYLHFSTTVPVLIVPGRVSEGMSHMVLLAVPMFVLLGALIEIAGLARAMILFLVSLIGHLRGGLQYVLLGAMYLVSGISGAKAADMAAVAPALFPEMKQRGSREGDLVSLLSASAVMSETIPPSIVLITVGSVTGVSIAALFTGGLLPAVVGLLALSVVVYMQTRKEDMSGAQRFDARTRLKLFAIAIPGLGLPIVIRSAVVEGVATATEVAAIGVIYTVLVGIFFYRQFDWKRVYPILVDTASLSGAILLVVGAATGMAWALTQSGFSQQLVDMMVAVPGGRWGFLLISALAFVVLGSVLEGVPAVVLFGPLLFPIARMMGVHEVHYAIIAVFAMGLGLFTPPFGVGFYLACAIGRASPDEVIRHVWPHLAALLVALLLIVFLPWISIGFL</sequence>
<evidence type="ECO:0000259" key="11">
    <source>
        <dbReference type="Pfam" id="PF06808"/>
    </source>
</evidence>
<dbReference type="RefSeq" id="WP_012042338.1">
    <property type="nucleotide sequence ID" value="NZ_JABFDP010000002.1"/>
</dbReference>
<evidence type="ECO:0000256" key="9">
    <source>
        <dbReference type="SAM" id="Phobius"/>
    </source>
</evidence>
<comment type="caution">
    <text evidence="12">The sequence shown here is derived from an EMBL/GenBank/DDBJ whole genome shotgun (WGS) entry which is preliminary data.</text>
</comment>
<comment type="function">
    <text evidence="8">Part of the tripartite ATP-independent periplasmic (TRAP) transport system.</text>
</comment>
<comment type="subcellular location">
    <subcellularLocation>
        <location evidence="1 8">Cell inner membrane</location>
        <topology evidence="1 8">Multi-pass membrane protein</topology>
    </subcellularLocation>
</comment>
<feature type="transmembrane region" description="Helical" evidence="9">
    <location>
        <begin position="599"/>
        <end position="619"/>
    </location>
</feature>
<feature type="domain" description="TRAP C4-dicarboxylate transport system permease DctM subunit" evidence="11">
    <location>
        <begin position="206"/>
        <end position="615"/>
    </location>
</feature>
<dbReference type="Pfam" id="PF04290">
    <property type="entry name" value="DctQ"/>
    <property type="match status" value="1"/>
</dbReference>
<gene>
    <name evidence="12" type="ORF">JQ619_07465</name>
</gene>
<feature type="transmembrane region" description="Helical" evidence="9">
    <location>
        <begin position="364"/>
        <end position="390"/>
    </location>
</feature>
<feature type="transmembrane region" description="Helical" evidence="9">
    <location>
        <begin position="30"/>
        <end position="51"/>
    </location>
</feature>
<evidence type="ECO:0000313" key="13">
    <source>
        <dbReference type="Proteomes" id="UP001314635"/>
    </source>
</evidence>
<feature type="transmembrane region" description="Helical" evidence="9">
    <location>
        <begin position="254"/>
        <end position="282"/>
    </location>
</feature>
<organism evidence="12 13">
    <name type="scientific">Bradyrhizobium denitrificans</name>
    <dbReference type="NCBI Taxonomy" id="2734912"/>
    <lineage>
        <taxon>Bacteria</taxon>
        <taxon>Pseudomonadati</taxon>
        <taxon>Pseudomonadota</taxon>
        <taxon>Alphaproteobacteria</taxon>
        <taxon>Hyphomicrobiales</taxon>
        <taxon>Nitrobacteraceae</taxon>
        <taxon>Bradyrhizobium</taxon>
    </lineage>
</organism>
<feature type="transmembrane region" description="Helical" evidence="9">
    <location>
        <begin position="202"/>
        <end position="233"/>
    </location>
</feature>
<dbReference type="InterPro" id="IPR004681">
    <property type="entry name" value="TRAP_DctM"/>
</dbReference>
<dbReference type="InterPro" id="IPR010656">
    <property type="entry name" value="DctM"/>
</dbReference>
<evidence type="ECO:0000256" key="8">
    <source>
        <dbReference type="RuleBase" id="RU369079"/>
    </source>
</evidence>
<dbReference type="EMBL" id="JAFCLK010000006">
    <property type="protein sequence ID" value="MBR1135598.1"/>
    <property type="molecule type" value="Genomic_DNA"/>
</dbReference>
<evidence type="ECO:0000256" key="7">
    <source>
        <dbReference type="ARBA" id="ARBA00023136"/>
    </source>
</evidence>
<dbReference type="InterPro" id="IPR055348">
    <property type="entry name" value="DctQ"/>
</dbReference>
<feature type="transmembrane region" description="Helical" evidence="9">
    <location>
        <begin position="63"/>
        <end position="80"/>
    </location>
</feature>
<name>A0ABS5G2P7_9BRAD</name>
<evidence type="ECO:0000259" key="10">
    <source>
        <dbReference type="Pfam" id="PF04290"/>
    </source>
</evidence>
<reference evidence="13" key="1">
    <citation type="journal article" date="2021" name="ISME J.">
        <title>Evolutionary origin and ecological implication of a unique nif island in free-living Bradyrhizobium lineages.</title>
        <authorList>
            <person name="Tao J."/>
        </authorList>
    </citation>
    <scope>NUCLEOTIDE SEQUENCE [LARGE SCALE GENOMIC DNA]</scope>
    <source>
        <strain evidence="13">SZCCT0094</strain>
    </source>
</reference>
<evidence type="ECO:0000256" key="4">
    <source>
        <dbReference type="ARBA" id="ARBA00022519"/>
    </source>
</evidence>
<feature type="transmembrane region" description="Helical" evidence="9">
    <location>
        <begin position="143"/>
        <end position="160"/>
    </location>
</feature>
<keyword evidence="13" id="KW-1185">Reference proteome</keyword>